<gene>
    <name evidence="1" type="ORF">E7Z59_08515</name>
</gene>
<comment type="caution">
    <text evidence="1">The sequence shown here is derived from an EMBL/GenBank/DDBJ whole genome shotgun (WGS) entry which is preliminary data.</text>
</comment>
<organism evidence="1 2">
    <name type="scientific">Robertkochia marina</name>
    <dbReference type="NCBI Taxonomy" id="1227945"/>
    <lineage>
        <taxon>Bacteria</taxon>
        <taxon>Pseudomonadati</taxon>
        <taxon>Bacteroidota</taxon>
        <taxon>Flavobacteriia</taxon>
        <taxon>Flavobacteriales</taxon>
        <taxon>Flavobacteriaceae</taxon>
        <taxon>Robertkochia</taxon>
    </lineage>
</organism>
<proteinExistence type="predicted"/>
<reference evidence="1 2" key="1">
    <citation type="submission" date="2019-04" db="EMBL/GenBank/DDBJ databases">
        <title>Draft genome sequence of Robertkochia marina CC-AMO-30D.</title>
        <authorList>
            <person name="Hameed A."/>
            <person name="Lin S.-Y."/>
            <person name="Shahina M."/>
            <person name="Lai W.-A."/>
            <person name="Young C.-C."/>
        </authorList>
    </citation>
    <scope>NUCLEOTIDE SEQUENCE [LARGE SCALE GENOMIC DNA]</scope>
    <source>
        <strain evidence="1 2">CC-AMO-30D</strain>
    </source>
</reference>
<dbReference type="RefSeq" id="WP_136335893.1">
    <property type="nucleotide sequence ID" value="NZ_QXMP01000008.1"/>
</dbReference>
<sequence length="190" mass="22345">MNRTPSYFDMYERLSSQTMTDFEKIQILIENENAEAPDQLYSLLGDMEDMFRRNKLVQFMDIARYRAKLLSSRIAIDRRIPRPNLQIQAASELLPTITKTVKEAMKPLEEGILEIKATVKDMVDQAYDQKLVRYNDGLNFTEFIQALWRLLIRDEQFKPRTLALLERISKNEALQLIAEEVNKRKSLERA</sequence>
<protein>
    <submittedName>
        <fullName evidence="1">Uncharacterized protein</fullName>
    </submittedName>
</protein>
<dbReference type="OrthoDB" id="1444474at2"/>
<name>A0A4S3M0I8_9FLAO</name>
<dbReference type="EMBL" id="SSMC01000002">
    <property type="protein sequence ID" value="THD67688.1"/>
    <property type="molecule type" value="Genomic_DNA"/>
</dbReference>
<accession>A0A4S3M0I8</accession>
<keyword evidence="2" id="KW-1185">Reference proteome</keyword>
<dbReference type="AlphaFoldDB" id="A0A4S3M0I8"/>
<dbReference type="Proteomes" id="UP000305939">
    <property type="component" value="Unassembled WGS sequence"/>
</dbReference>
<evidence type="ECO:0000313" key="2">
    <source>
        <dbReference type="Proteomes" id="UP000305939"/>
    </source>
</evidence>
<evidence type="ECO:0000313" key="1">
    <source>
        <dbReference type="EMBL" id="THD67688.1"/>
    </source>
</evidence>